<dbReference type="PANTHER" id="PTHR43735">
    <property type="entry name" value="APOPTOSIS-INDUCING FACTOR 1"/>
    <property type="match status" value="1"/>
</dbReference>
<protein>
    <recommendedName>
        <fullName evidence="5">FAD/NAD(P)-binding domain-containing protein</fullName>
    </recommendedName>
</protein>
<dbReference type="GO" id="GO:0005737">
    <property type="term" value="C:cytoplasm"/>
    <property type="evidence" value="ECO:0007669"/>
    <property type="project" value="TreeGrafter"/>
</dbReference>
<name>A0A9P1HBY4_9PEZI</name>
<dbReference type="SUPFAM" id="SSF51905">
    <property type="entry name" value="FAD/NAD(P)-binding domain"/>
    <property type="match status" value="2"/>
</dbReference>
<dbReference type="EMBL" id="CALLCH030000018">
    <property type="protein sequence ID" value="CAI4218849.1"/>
    <property type="molecule type" value="Genomic_DNA"/>
</dbReference>
<reference evidence="6" key="1">
    <citation type="submission" date="2022-11" db="EMBL/GenBank/DDBJ databases">
        <authorList>
            <person name="Scott C."/>
            <person name="Bruce N."/>
        </authorList>
    </citation>
    <scope>NUCLEOTIDE SEQUENCE</scope>
</reference>
<dbReference type="Pfam" id="PF07992">
    <property type="entry name" value="Pyr_redox_2"/>
    <property type="match status" value="1"/>
</dbReference>
<dbReference type="PANTHER" id="PTHR43735:SF3">
    <property type="entry name" value="FERROPTOSIS SUPPRESSOR PROTEIN 1"/>
    <property type="match status" value="1"/>
</dbReference>
<feature type="domain" description="FAD/NAD(P)-binding" evidence="5">
    <location>
        <begin position="4"/>
        <end position="258"/>
    </location>
</feature>
<dbReference type="InterPro" id="IPR023753">
    <property type="entry name" value="FAD/NAD-binding_dom"/>
</dbReference>
<proteinExistence type="inferred from homology"/>
<evidence type="ECO:0000256" key="2">
    <source>
        <dbReference type="ARBA" id="ARBA00022630"/>
    </source>
</evidence>
<dbReference type="AlphaFoldDB" id="A0A9P1HBY4"/>
<dbReference type="OrthoDB" id="202203at2759"/>
<organism evidence="6 7">
    <name type="scientific">Parascedosporium putredinis</name>
    <dbReference type="NCBI Taxonomy" id="1442378"/>
    <lineage>
        <taxon>Eukaryota</taxon>
        <taxon>Fungi</taxon>
        <taxon>Dikarya</taxon>
        <taxon>Ascomycota</taxon>
        <taxon>Pezizomycotina</taxon>
        <taxon>Sordariomycetes</taxon>
        <taxon>Hypocreomycetidae</taxon>
        <taxon>Microascales</taxon>
        <taxon>Microascaceae</taxon>
        <taxon>Parascedosporium</taxon>
    </lineage>
</organism>
<keyword evidence="7" id="KW-1185">Reference proteome</keyword>
<comment type="caution">
    <text evidence="6">The sequence shown here is derived from an EMBL/GenBank/DDBJ whole genome shotgun (WGS) entry which is preliminary data.</text>
</comment>
<comment type="similarity">
    <text evidence="1">Belongs to the FAD-dependent oxidoreductase family.</text>
</comment>
<accession>A0A9P1HBY4</accession>
<evidence type="ECO:0000256" key="4">
    <source>
        <dbReference type="ARBA" id="ARBA00023002"/>
    </source>
</evidence>
<sequence length="322" mass="34974">MQKTVVILGAGWAGLPLAHKLLKYTTPKVPKLKVILVSPNSHFFWNVAASRAILPKQIPDDQVFIPIQPAFERYAQENFEFILGRAENVDLQASTVTLVIATGSRLAGNTPFKLLGSHETTITAWHKMREQVEHAKSIIISGAGPTGVEFAGELAALYGSSKTITLIISGDEPLEGALAVRVTNTEEVAPAGPVEVTLTDGSTIKADMYVPFHGAKVNSAFIPDELLDPTGSIKVDKSLKVENTRNLWAIGDVGNAEPKQLTPYRPMEKKMLFIALGKKLASGHIGSWRLFGLIVSYVKGRKLFVDTAEGYVQGKHLRHAAM</sequence>
<evidence type="ECO:0000259" key="5">
    <source>
        <dbReference type="Pfam" id="PF07992"/>
    </source>
</evidence>
<evidence type="ECO:0000256" key="1">
    <source>
        <dbReference type="ARBA" id="ARBA00006442"/>
    </source>
</evidence>
<keyword evidence="4" id="KW-0560">Oxidoreductase</keyword>
<gene>
    <name evidence="6" type="ORF">PPNO1_LOCUS8423</name>
</gene>
<dbReference type="Proteomes" id="UP000838763">
    <property type="component" value="Unassembled WGS sequence"/>
</dbReference>
<dbReference type="Gene3D" id="3.50.50.100">
    <property type="match status" value="1"/>
</dbReference>
<dbReference type="InterPro" id="IPR036188">
    <property type="entry name" value="FAD/NAD-bd_sf"/>
</dbReference>
<dbReference type="GO" id="GO:0050660">
    <property type="term" value="F:flavin adenine dinucleotide binding"/>
    <property type="evidence" value="ECO:0007669"/>
    <property type="project" value="TreeGrafter"/>
</dbReference>
<evidence type="ECO:0000313" key="6">
    <source>
        <dbReference type="EMBL" id="CAI4218849.1"/>
    </source>
</evidence>
<keyword evidence="3" id="KW-0274">FAD</keyword>
<evidence type="ECO:0000313" key="7">
    <source>
        <dbReference type="Proteomes" id="UP000838763"/>
    </source>
</evidence>
<dbReference type="PRINTS" id="PR00368">
    <property type="entry name" value="FADPNR"/>
</dbReference>
<keyword evidence="2" id="KW-0285">Flavoprotein</keyword>
<evidence type="ECO:0000256" key="3">
    <source>
        <dbReference type="ARBA" id="ARBA00022827"/>
    </source>
</evidence>
<dbReference type="GO" id="GO:0004174">
    <property type="term" value="F:electron-transferring-flavoprotein dehydrogenase activity"/>
    <property type="evidence" value="ECO:0007669"/>
    <property type="project" value="TreeGrafter"/>
</dbReference>